<organism evidence="4 5">
    <name type="scientific">Arthrobacter ramosus</name>
    <dbReference type="NCBI Taxonomy" id="1672"/>
    <lineage>
        <taxon>Bacteria</taxon>
        <taxon>Bacillati</taxon>
        <taxon>Actinomycetota</taxon>
        <taxon>Actinomycetes</taxon>
        <taxon>Micrococcales</taxon>
        <taxon>Micrococcaceae</taxon>
        <taxon>Arthrobacter</taxon>
    </lineage>
</organism>
<keyword evidence="5" id="KW-1185">Reference proteome</keyword>
<dbReference type="GO" id="GO:0016787">
    <property type="term" value="F:hydrolase activity"/>
    <property type="evidence" value="ECO:0007669"/>
    <property type="project" value="UniProtKB-KW"/>
</dbReference>
<sequence length="418" mass="46451">MIATPEGARPPKERIKPGTVRAPEPTAAQIMPLAPYMAVGLSTVVHGIGERRHIGRNLAIIEDAIHAAVSTVGINMPVKFIALAEGALTGFTDEIFDIPHVTAARELFIDIPGPETERLSALARHYKTYIAVQCKARWPEVMPDRFFNNMIVISPDGEIVHRAAKNHLWCRERSCTPHDIYDRWVELFGSGIDAFYPVLRTPDIGNIGTICCSDGEYPEAVRALAFNGAEVVYRPSEAVPMTQTGPDAGGTWLLQNRAHGHFNSLYMICPNVGPVYAHPAMEHPFDIGGGNSHIIDYQGNVVARTSSGNNTLVAGIVDVEALRQFRVMNLNSNWMKDLRTEIFQQMYEMPIHPANLWLKQEPAQHAEVDEVYRDNIRRLIERGAFTPPANSFEGARYMPTSHEPAASAWATARKLWVE</sequence>
<keyword evidence="1 4" id="KW-0378">Hydrolase</keyword>
<evidence type="ECO:0000313" key="4">
    <source>
        <dbReference type="EMBL" id="MFB9821827.1"/>
    </source>
</evidence>
<dbReference type="PANTHER" id="PTHR43674:SF2">
    <property type="entry name" value="BETA-UREIDOPROPIONASE"/>
    <property type="match status" value="1"/>
</dbReference>
<evidence type="ECO:0000256" key="1">
    <source>
        <dbReference type="ARBA" id="ARBA00022801"/>
    </source>
</evidence>
<evidence type="ECO:0000313" key="5">
    <source>
        <dbReference type="Proteomes" id="UP001589702"/>
    </source>
</evidence>
<dbReference type="InterPro" id="IPR003010">
    <property type="entry name" value="C-N_Hydrolase"/>
</dbReference>
<evidence type="ECO:0000259" key="3">
    <source>
        <dbReference type="PROSITE" id="PS50263"/>
    </source>
</evidence>
<proteinExistence type="predicted"/>
<dbReference type="Pfam" id="PF00795">
    <property type="entry name" value="CN_hydrolase"/>
    <property type="match status" value="1"/>
</dbReference>
<dbReference type="PANTHER" id="PTHR43674">
    <property type="entry name" value="NITRILASE C965.09-RELATED"/>
    <property type="match status" value="1"/>
</dbReference>
<comment type="caution">
    <text evidence="4">The sequence shown here is derived from an EMBL/GenBank/DDBJ whole genome shotgun (WGS) entry which is preliminary data.</text>
</comment>
<dbReference type="InterPro" id="IPR036526">
    <property type="entry name" value="C-N_Hydrolase_sf"/>
</dbReference>
<reference evidence="4 5" key="1">
    <citation type="submission" date="2024-09" db="EMBL/GenBank/DDBJ databases">
        <authorList>
            <person name="Sun Q."/>
            <person name="Mori K."/>
        </authorList>
    </citation>
    <scope>NUCLEOTIDE SEQUENCE [LARGE SCALE GENOMIC DNA]</scope>
    <source>
        <strain evidence="4 5">JCM 1334</strain>
    </source>
</reference>
<evidence type="ECO:0000256" key="2">
    <source>
        <dbReference type="SAM" id="MobiDB-lite"/>
    </source>
</evidence>
<feature type="domain" description="CN hydrolase" evidence="3">
    <location>
        <begin position="39"/>
        <end position="319"/>
    </location>
</feature>
<accession>A0ABV5Y6L5</accession>
<dbReference type="InterPro" id="IPR050345">
    <property type="entry name" value="Aliph_Amidase/BUP"/>
</dbReference>
<dbReference type="EMBL" id="JBHMBC010000039">
    <property type="protein sequence ID" value="MFB9821827.1"/>
    <property type="molecule type" value="Genomic_DNA"/>
</dbReference>
<protein>
    <submittedName>
        <fullName evidence="4">Nitrilase-related carbon-nitrogen hydrolase</fullName>
    </submittedName>
</protein>
<dbReference type="PROSITE" id="PS50263">
    <property type="entry name" value="CN_HYDROLASE"/>
    <property type="match status" value="1"/>
</dbReference>
<gene>
    <name evidence="4" type="ORF">ACFFP1_20315</name>
</gene>
<dbReference type="RefSeq" id="WP_234750562.1">
    <property type="nucleotide sequence ID" value="NZ_BAAAWN010000001.1"/>
</dbReference>
<feature type="region of interest" description="Disordered" evidence="2">
    <location>
        <begin position="1"/>
        <end position="24"/>
    </location>
</feature>
<dbReference type="Proteomes" id="UP001589702">
    <property type="component" value="Unassembled WGS sequence"/>
</dbReference>
<dbReference type="Gene3D" id="3.60.110.10">
    <property type="entry name" value="Carbon-nitrogen hydrolase"/>
    <property type="match status" value="1"/>
</dbReference>
<dbReference type="SUPFAM" id="SSF56317">
    <property type="entry name" value="Carbon-nitrogen hydrolase"/>
    <property type="match status" value="1"/>
</dbReference>
<name>A0ABV5Y6L5_ARTRM</name>